<gene>
    <name evidence="1" type="ORF">METZ01_LOCUS131391</name>
</gene>
<protein>
    <submittedName>
        <fullName evidence="1">Uncharacterized protein</fullName>
    </submittedName>
</protein>
<accession>A0A381YPV7</accession>
<organism evidence="1">
    <name type="scientific">marine metagenome</name>
    <dbReference type="NCBI Taxonomy" id="408172"/>
    <lineage>
        <taxon>unclassified sequences</taxon>
        <taxon>metagenomes</taxon>
        <taxon>ecological metagenomes</taxon>
    </lineage>
</organism>
<dbReference type="AlphaFoldDB" id="A0A381YPV7"/>
<proteinExistence type="predicted"/>
<evidence type="ECO:0000313" key="1">
    <source>
        <dbReference type="EMBL" id="SVA78537.1"/>
    </source>
</evidence>
<dbReference type="EMBL" id="UINC01018653">
    <property type="protein sequence ID" value="SVA78537.1"/>
    <property type="molecule type" value="Genomic_DNA"/>
</dbReference>
<name>A0A381YPV7_9ZZZZ</name>
<sequence>MTGCYLETSTAVTSLLLLLKKVESGQGTKDTLETKT</sequence>
<reference evidence="1" key="1">
    <citation type="submission" date="2018-05" db="EMBL/GenBank/DDBJ databases">
        <authorList>
            <person name="Lanie J.A."/>
            <person name="Ng W.-L."/>
            <person name="Kazmierczak K.M."/>
            <person name="Andrzejewski T.M."/>
            <person name="Davidsen T.M."/>
            <person name="Wayne K.J."/>
            <person name="Tettelin H."/>
            <person name="Glass J.I."/>
            <person name="Rusch D."/>
            <person name="Podicherti R."/>
            <person name="Tsui H.-C.T."/>
            <person name="Winkler M.E."/>
        </authorList>
    </citation>
    <scope>NUCLEOTIDE SEQUENCE</scope>
</reference>